<dbReference type="GO" id="GO:0004222">
    <property type="term" value="F:metalloendopeptidase activity"/>
    <property type="evidence" value="ECO:0007669"/>
    <property type="project" value="InterPro"/>
</dbReference>
<dbReference type="PROSITE" id="PS50215">
    <property type="entry name" value="ADAM_MEPRO"/>
    <property type="match status" value="1"/>
</dbReference>
<feature type="binding site" evidence="4">
    <location>
        <position position="363"/>
    </location>
    <ligand>
        <name>Zn(2+)</name>
        <dbReference type="ChEBI" id="CHEBI:29105"/>
        <note>catalytic</note>
    </ligand>
</feature>
<feature type="compositionally biased region" description="Basic residues" evidence="5">
    <location>
        <begin position="759"/>
        <end position="771"/>
    </location>
</feature>
<evidence type="ECO:0000256" key="6">
    <source>
        <dbReference type="SAM" id="Phobius"/>
    </source>
</evidence>
<dbReference type="Gene3D" id="4.10.70.10">
    <property type="entry name" value="Disintegrin domain"/>
    <property type="match status" value="1"/>
</dbReference>
<organism evidence="9 10">
    <name type="scientific">Mytilus coruscus</name>
    <name type="common">Sea mussel</name>
    <dbReference type="NCBI Taxonomy" id="42192"/>
    <lineage>
        <taxon>Eukaryota</taxon>
        <taxon>Metazoa</taxon>
        <taxon>Spiralia</taxon>
        <taxon>Lophotrochozoa</taxon>
        <taxon>Mollusca</taxon>
        <taxon>Bivalvia</taxon>
        <taxon>Autobranchia</taxon>
        <taxon>Pteriomorphia</taxon>
        <taxon>Mytilida</taxon>
        <taxon>Mytiloidea</taxon>
        <taxon>Mytilidae</taxon>
        <taxon>Mytilinae</taxon>
        <taxon>Mytilus</taxon>
    </lineage>
</organism>
<evidence type="ECO:0000256" key="2">
    <source>
        <dbReference type="ARBA" id="ARBA00012332"/>
    </source>
</evidence>
<keyword evidence="9" id="KW-0378">Hydrolase</keyword>
<keyword evidence="6" id="KW-0812">Transmembrane</keyword>
<evidence type="ECO:0000259" key="7">
    <source>
        <dbReference type="PROSITE" id="PS50214"/>
    </source>
</evidence>
<dbReference type="GO" id="GO:0005886">
    <property type="term" value="C:plasma membrane"/>
    <property type="evidence" value="ECO:0007669"/>
    <property type="project" value="TreeGrafter"/>
</dbReference>
<keyword evidence="6" id="KW-0472">Membrane</keyword>
<accession>A0A6J8C6B9</accession>
<evidence type="ECO:0000256" key="4">
    <source>
        <dbReference type="PROSITE-ProRule" id="PRU00276"/>
    </source>
</evidence>
<dbReference type="InterPro" id="IPR051489">
    <property type="entry name" value="ADAM_Metalloproteinase"/>
</dbReference>
<keyword evidence="4" id="KW-0862">Zinc</keyword>
<dbReference type="PANTHER" id="PTHR45702">
    <property type="entry name" value="ADAM10/ADAM17 METALLOPEPTIDASE FAMILY MEMBER"/>
    <property type="match status" value="1"/>
</dbReference>
<protein>
    <recommendedName>
        <fullName evidence="2">ADAM10 endopeptidase</fullName>
        <ecNumber evidence="2">3.4.24.81</ecNumber>
    </recommendedName>
</protein>
<dbReference type="InterPro" id="IPR049038">
    <property type="entry name" value="ADAM10_Cys-rich"/>
</dbReference>
<evidence type="ECO:0000256" key="3">
    <source>
        <dbReference type="ARBA" id="ARBA00022685"/>
    </source>
</evidence>
<dbReference type="Pfam" id="PF21299">
    <property type="entry name" value="ADAM10_Cys-rich"/>
    <property type="match status" value="1"/>
</dbReference>
<name>A0A6J8C6B9_MYTCO</name>
<dbReference type="PROSITE" id="PS50214">
    <property type="entry name" value="DISINTEGRIN_2"/>
    <property type="match status" value="1"/>
</dbReference>
<dbReference type="InterPro" id="IPR001762">
    <property type="entry name" value="Disintegrin_dom"/>
</dbReference>
<feature type="binding site" evidence="4">
    <location>
        <position position="359"/>
    </location>
    <ligand>
        <name>Zn(2+)</name>
        <dbReference type="ChEBI" id="CHEBI:29105"/>
        <note>catalytic</note>
    </ligand>
</feature>
<dbReference type="PANTHER" id="PTHR45702:SF2">
    <property type="entry name" value="KUZBANIAN, ISOFORM A"/>
    <property type="match status" value="1"/>
</dbReference>
<dbReference type="SUPFAM" id="SSF55486">
    <property type="entry name" value="Metalloproteases ('zincins'), catalytic domain"/>
    <property type="match status" value="1"/>
</dbReference>
<dbReference type="GO" id="GO:0046872">
    <property type="term" value="F:metal ion binding"/>
    <property type="evidence" value="ECO:0007669"/>
    <property type="project" value="UniProtKB-KW"/>
</dbReference>
<dbReference type="OrthoDB" id="2149267at2759"/>
<reference evidence="9 10" key="1">
    <citation type="submission" date="2020-06" db="EMBL/GenBank/DDBJ databases">
        <authorList>
            <person name="Li R."/>
            <person name="Bekaert M."/>
        </authorList>
    </citation>
    <scope>NUCLEOTIDE SEQUENCE [LARGE SCALE GENOMIC DNA]</scope>
    <source>
        <strain evidence="10">wild</strain>
    </source>
</reference>
<keyword evidence="6" id="KW-1133">Transmembrane helix</keyword>
<feature type="domain" description="Peptidase M12B" evidence="8">
    <location>
        <begin position="176"/>
        <end position="419"/>
    </location>
</feature>
<feature type="binding site" evidence="4">
    <location>
        <position position="369"/>
    </location>
    <ligand>
        <name>Zn(2+)</name>
        <dbReference type="ChEBI" id="CHEBI:29105"/>
        <note>catalytic</note>
    </ligand>
</feature>
<keyword evidence="4" id="KW-0479">Metal-binding</keyword>
<dbReference type="InterPro" id="IPR036436">
    <property type="entry name" value="Disintegrin_dom_sf"/>
</dbReference>
<evidence type="ECO:0000313" key="9">
    <source>
        <dbReference type="EMBL" id="CAC5391242.1"/>
    </source>
</evidence>
<dbReference type="InterPro" id="IPR001590">
    <property type="entry name" value="Peptidase_M12B"/>
</dbReference>
<dbReference type="Gene3D" id="3.40.390.10">
    <property type="entry name" value="Collagenase (Catalytic Domain)"/>
    <property type="match status" value="1"/>
</dbReference>
<feature type="transmembrane region" description="Helical" evidence="6">
    <location>
        <begin position="672"/>
        <end position="691"/>
    </location>
</feature>
<dbReference type="GO" id="GO:0006509">
    <property type="term" value="P:membrane protein ectodomain proteolysis"/>
    <property type="evidence" value="ECO:0007669"/>
    <property type="project" value="TreeGrafter"/>
</dbReference>
<feature type="compositionally biased region" description="Polar residues" evidence="5">
    <location>
        <begin position="731"/>
        <end position="740"/>
    </location>
</feature>
<gene>
    <name evidence="9" type="ORF">MCOR_26260</name>
</gene>
<dbReference type="InterPro" id="IPR024079">
    <property type="entry name" value="MetalloPept_cat_dom_sf"/>
</dbReference>
<dbReference type="Proteomes" id="UP000507470">
    <property type="component" value="Unassembled WGS sequence"/>
</dbReference>
<comment type="caution">
    <text evidence="4">Lacks conserved residue(s) required for the propagation of feature annotation.</text>
</comment>
<proteinExistence type="predicted"/>
<sequence>MCQREGTEDFNLVLEPDKLVFTKDAWLDKHGPLDTSHIYRGTEEGSGGSSVFGYIVDGHFRGTVRIPQDTTYHIEPVKRFIGRVKELPKSHTIIYKEEHIDLDPHRLRREAENAVASCGNGNRQVHEWMETVANSAETENYRVRRSYSDDKEAFSYHNKYSEVLNREKRTPLGDKNACFLFMQADPKLFNKVNSAYNNEVLAKEDIVGTFASHVDAINTIYSNTVFKTFDNSIKYSGVRFKIQRTKIMTDTTEECGTSKAKTLCSDNIDVSNFLNENSLINHSAFCLAYIFTYRDFTQGTLGLAWVGSSGQASGGICEKYKSFPEGGKQVMKSLNTGIVTLVNYGDDVAPRVSQLTFAHEVGHNFGSPHDSGQQCAPYGTSASDASQGNYIMYASATKGNQPHNDEFSPCSKDNMTRVMDAVFNGRYGKVNCFQNDNAAFCGNSIVEDGEQCDCGYHEDCNDQCCVGRQSDGTGCVLKAGKNCSPSQGGCCDPDTCAPFTNGQQCRPATDSTCPKSVAKADYVSYCNDYTKVCVDGLCTGSLCSKVAYTPSNKVTWVECFVEASGDSVADKEKQCLLGCKENNTNTCHSSEGDASVKTGPFYTLISEIRNKKQNPNYKVELPAGSPCNNYQGYCDVFKRCRGVDAEGPLSRLKNLLFSSETFTNIKDWITEYWWAVILIAIGLILFMGLFIKVCAVHTPSSNPKAPPAQNWGDTLRRRRSHPRNRQQQHSGYSQEPLRQQSPMGPPPPYSSSASSSNKPHPKHGKGHRGKSPGKSPGKKGKDARV</sequence>
<keyword evidence="10" id="KW-1185">Reference proteome</keyword>
<evidence type="ECO:0000256" key="5">
    <source>
        <dbReference type="SAM" id="MobiDB-lite"/>
    </source>
</evidence>
<feature type="compositionally biased region" description="Basic residues" evidence="5">
    <location>
        <begin position="716"/>
        <end position="726"/>
    </location>
</feature>
<evidence type="ECO:0000259" key="8">
    <source>
        <dbReference type="PROSITE" id="PS50215"/>
    </source>
</evidence>
<dbReference type="Pfam" id="PF13574">
    <property type="entry name" value="Reprolysin_2"/>
    <property type="match status" value="1"/>
</dbReference>
<evidence type="ECO:0000256" key="1">
    <source>
        <dbReference type="ARBA" id="ARBA00001809"/>
    </source>
</evidence>
<feature type="active site" evidence="4">
    <location>
        <position position="360"/>
    </location>
</feature>
<dbReference type="EC" id="3.4.24.81" evidence="2"/>
<feature type="domain" description="Disintegrin" evidence="7">
    <location>
        <begin position="438"/>
        <end position="533"/>
    </location>
</feature>
<keyword evidence="3" id="KW-0165">Cleavage on pair of basic residues</keyword>
<dbReference type="SMART" id="SM00050">
    <property type="entry name" value="DISIN"/>
    <property type="match status" value="1"/>
</dbReference>
<evidence type="ECO:0000313" key="10">
    <source>
        <dbReference type="Proteomes" id="UP000507470"/>
    </source>
</evidence>
<comment type="catalytic activity">
    <reaction evidence="1">
        <text>Endopeptidase of broad specificity.</text>
        <dbReference type="EC" id="3.4.24.81"/>
    </reaction>
</comment>
<dbReference type="EMBL" id="CACVKT020004682">
    <property type="protein sequence ID" value="CAC5391242.1"/>
    <property type="molecule type" value="Genomic_DNA"/>
</dbReference>
<feature type="region of interest" description="Disordered" evidence="5">
    <location>
        <begin position="699"/>
        <end position="785"/>
    </location>
</feature>
<dbReference type="GO" id="GO:0007219">
    <property type="term" value="P:Notch signaling pathway"/>
    <property type="evidence" value="ECO:0007669"/>
    <property type="project" value="TreeGrafter"/>
</dbReference>
<dbReference type="AlphaFoldDB" id="A0A6J8C6B9"/>